<keyword evidence="1" id="KW-1133">Transmembrane helix</keyword>
<dbReference type="InterPro" id="IPR008719">
    <property type="entry name" value="N2O_reductase_NosL"/>
</dbReference>
<comment type="caution">
    <text evidence="2">The sequence shown here is derived from an EMBL/GenBank/DDBJ whole genome shotgun (WGS) entry which is preliminary data.</text>
</comment>
<dbReference type="OrthoDB" id="9809859at2"/>
<name>A0A4R6IW19_9BACT</name>
<dbReference type="SUPFAM" id="SSF160387">
    <property type="entry name" value="NosL/MerB-like"/>
    <property type="match status" value="1"/>
</dbReference>
<protein>
    <submittedName>
        <fullName evidence="2">Copper chaperone NosL</fullName>
    </submittedName>
</protein>
<accession>A0A4R6IW19</accession>
<proteinExistence type="predicted"/>
<keyword evidence="1" id="KW-0812">Transmembrane</keyword>
<feature type="transmembrane region" description="Helical" evidence="1">
    <location>
        <begin position="81"/>
        <end position="99"/>
    </location>
</feature>
<evidence type="ECO:0000313" key="3">
    <source>
        <dbReference type="Proteomes" id="UP000295741"/>
    </source>
</evidence>
<sequence length="333" mass="37581">MNNKQLHPVSRILLAICGILLILVLFVPLWRIDLIAPQYPEGLRLLIYPHELAGNVDIINGLNHYIGMKTLHTTDFIEFRVLPYLVVFFALAFILTATLGRKKYLYLLLLLFICFGIISMYDFWRWEYNYGHNLRPDAAIVVPGMSYQPPLLGFKQLLNFGAYSFPDIGGWIFLGVGLISFILAVTEWRQQKSIVVKSMLFIFSLSCLASCNSGPEKIIIGTDHCSACKMRITEPQYGGELITAKGKVYKFDDVVCLKSFLTMQDKASVKYIYLILFSGNHELIDAHKAVLVESPSINGPMGGKMAVFAHRDSITAELKNNGSITNWNEFVKP</sequence>
<dbReference type="PANTHER" id="PTHR41247">
    <property type="entry name" value="HTH-TYPE TRANSCRIPTIONAL REPRESSOR YCNK"/>
    <property type="match status" value="1"/>
</dbReference>
<dbReference type="AlphaFoldDB" id="A0A4R6IW19"/>
<evidence type="ECO:0000256" key="1">
    <source>
        <dbReference type="SAM" id="Phobius"/>
    </source>
</evidence>
<evidence type="ECO:0000313" key="2">
    <source>
        <dbReference type="EMBL" id="TDO26511.1"/>
    </source>
</evidence>
<keyword evidence="1" id="KW-0472">Membrane</keyword>
<gene>
    <name evidence="2" type="ORF">BC659_1817</name>
</gene>
<dbReference type="Pfam" id="PF05573">
    <property type="entry name" value="NosL"/>
    <property type="match status" value="1"/>
</dbReference>
<dbReference type="EMBL" id="SNWP01000011">
    <property type="protein sequence ID" value="TDO26511.1"/>
    <property type="molecule type" value="Genomic_DNA"/>
</dbReference>
<dbReference type="RefSeq" id="WP_133474358.1">
    <property type="nucleotide sequence ID" value="NZ_SNWP01000011.1"/>
</dbReference>
<dbReference type="Proteomes" id="UP000295741">
    <property type="component" value="Unassembled WGS sequence"/>
</dbReference>
<feature type="transmembrane region" description="Helical" evidence="1">
    <location>
        <begin position="12"/>
        <end position="30"/>
    </location>
</feature>
<dbReference type="PANTHER" id="PTHR41247:SF1">
    <property type="entry name" value="HTH-TYPE TRANSCRIPTIONAL REPRESSOR YCNK"/>
    <property type="match status" value="1"/>
</dbReference>
<feature type="transmembrane region" description="Helical" evidence="1">
    <location>
        <begin position="168"/>
        <end position="188"/>
    </location>
</feature>
<organism evidence="2 3">
    <name type="scientific">Sediminibacterium goheungense</name>
    <dbReference type="NCBI Taxonomy" id="1086393"/>
    <lineage>
        <taxon>Bacteria</taxon>
        <taxon>Pseudomonadati</taxon>
        <taxon>Bacteroidota</taxon>
        <taxon>Chitinophagia</taxon>
        <taxon>Chitinophagales</taxon>
        <taxon>Chitinophagaceae</taxon>
        <taxon>Sediminibacterium</taxon>
    </lineage>
</organism>
<keyword evidence="3" id="KW-1185">Reference proteome</keyword>
<feature type="transmembrane region" description="Helical" evidence="1">
    <location>
        <begin position="104"/>
        <end position="124"/>
    </location>
</feature>
<reference evidence="2 3" key="1">
    <citation type="submission" date="2019-03" db="EMBL/GenBank/DDBJ databases">
        <title>Genomic Encyclopedia of Archaeal and Bacterial Type Strains, Phase II (KMG-II): from individual species to whole genera.</title>
        <authorList>
            <person name="Goeker M."/>
        </authorList>
    </citation>
    <scope>NUCLEOTIDE SEQUENCE [LARGE SCALE GENOMIC DNA]</scope>
    <source>
        <strain evidence="2 3">DSM 28323</strain>
    </source>
</reference>